<dbReference type="PANTHER" id="PTHR30055">
    <property type="entry name" value="HTH-TYPE TRANSCRIPTIONAL REGULATOR RUTR"/>
    <property type="match status" value="1"/>
</dbReference>
<dbReference type="RefSeq" id="WP_045313508.1">
    <property type="nucleotide sequence ID" value="NZ_JYJG01000152.1"/>
</dbReference>
<sequence>MGLRETKMERTRQLIAETAFDLFVAQGYDATTIEQIAAAAEVGTRTLYRYYATKEALVVSFVENGLNAAMAAFEAQPDETPLPEALYAVVDSVEQTITANPARLLALYQIFHRTAGLRAGLADLDWSWRQRLAQEVLRRSDGTRDVLFATLTAASTMNVIEVVVQTWTADGGRTEIADITRSVLKLLRANAIPIPTAIRHDHST</sequence>
<dbReference type="SUPFAM" id="SSF46689">
    <property type="entry name" value="Homeodomain-like"/>
    <property type="match status" value="1"/>
</dbReference>
<organism evidence="6 7">
    <name type="scientific">Lentzea aerocolonigenes</name>
    <name type="common">Lechevalieria aerocolonigenes</name>
    <name type="synonym">Saccharothrix aerocolonigenes</name>
    <dbReference type="NCBI Taxonomy" id="68170"/>
    <lineage>
        <taxon>Bacteria</taxon>
        <taxon>Bacillati</taxon>
        <taxon>Actinomycetota</taxon>
        <taxon>Actinomycetes</taxon>
        <taxon>Pseudonocardiales</taxon>
        <taxon>Pseudonocardiaceae</taxon>
        <taxon>Lentzea</taxon>
    </lineage>
</organism>
<keyword evidence="3" id="KW-0804">Transcription</keyword>
<evidence type="ECO:0000313" key="7">
    <source>
        <dbReference type="Proteomes" id="UP000033393"/>
    </source>
</evidence>
<dbReference type="InterPro" id="IPR050109">
    <property type="entry name" value="HTH-type_TetR-like_transc_reg"/>
</dbReference>
<dbReference type="GO" id="GO:0003700">
    <property type="term" value="F:DNA-binding transcription factor activity"/>
    <property type="evidence" value="ECO:0007669"/>
    <property type="project" value="TreeGrafter"/>
</dbReference>
<evidence type="ECO:0000313" key="6">
    <source>
        <dbReference type="EMBL" id="KJK46866.1"/>
    </source>
</evidence>
<accession>A0A0F0GWB4</accession>
<dbReference type="AlphaFoldDB" id="A0A0F0GWB4"/>
<keyword evidence="2 4" id="KW-0238">DNA-binding</keyword>
<evidence type="ECO:0000256" key="3">
    <source>
        <dbReference type="ARBA" id="ARBA00023163"/>
    </source>
</evidence>
<dbReference type="GO" id="GO:0000976">
    <property type="term" value="F:transcription cis-regulatory region binding"/>
    <property type="evidence" value="ECO:0007669"/>
    <property type="project" value="TreeGrafter"/>
</dbReference>
<keyword evidence="7" id="KW-1185">Reference proteome</keyword>
<dbReference type="InterPro" id="IPR009057">
    <property type="entry name" value="Homeodomain-like_sf"/>
</dbReference>
<evidence type="ECO:0000256" key="4">
    <source>
        <dbReference type="PROSITE-ProRule" id="PRU00335"/>
    </source>
</evidence>
<proteinExistence type="predicted"/>
<evidence type="ECO:0000256" key="1">
    <source>
        <dbReference type="ARBA" id="ARBA00023015"/>
    </source>
</evidence>
<reference evidence="6 7" key="1">
    <citation type="submission" date="2015-02" db="EMBL/GenBank/DDBJ databases">
        <authorList>
            <person name="Ju K.-S."/>
            <person name="Doroghazi J.R."/>
            <person name="Metcalf W."/>
        </authorList>
    </citation>
    <scope>NUCLEOTIDE SEQUENCE [LARGE SCALE GENOMIC DNA]</scope>
    <source>
        <strain evidence="6 7">NRRL B-16140</strain>
    </source>
</reference>
<dbReference type="Pfam" id="PF00440">
    <property type="entry name" value="TetR_N"/>
    <property type="match status" value="1"/>
</dbReference>
<protein>
    <recommendedName>
        <fullName evidence="5">HTH tetR-type domain-containing protein</fullName>
    </recommendedName>
</protein>
<dbReference type="InterPro" id="IPR001647">
    <property type="entry name" value="HTH_TetR"/>
</dbReference>
<dbReference type="PATRIC" id="fig|68170.10.peg.5512"/>
<feature type="DNA-binding region" description="H-T-H motif" evidence="4">
    <location>
        <begin position="32"/>
        <end position="51"/>
    </location>
</feature>
<feature type="domain" description="HTH tetR-type" evidence="5">
    <location>
        <begin position="9"/>
        <end position="69"/>
    </location>
</feature>
<dbReference type="PANTHER" id="PTHR30055:SF238">
    <property type="entry name" value="MYCOFACTOCIN BIOSYNTHESIS TRANSCRIPTIONAL REGULATOR MFTR-RELATED"/>
    <property type="match status" value="1"/>
</dbReference>
<evidence type="ECO:0000256" key="2">
    <source>
        <dbReference type="ARBA" id="ARBA00023125"/>
    </source>
</evidence>
<dbReference type="PROSITE" id="PS50977">
    <property type="entry name" value="HTH_TETR_2"/>
    <property type="match status" value="1"/>
</dbReference>
<comment type="caution">
    <text evidence="6">The sequence shown here is derived from an EMBL/GenBank/DDBJ whole genome shotgun (WGS) entry which is preliminary data.</text>
</comment>
<keyword evidence="1" id="KW-0805">Transcription regulation</keyword>
<dbReference type="OrthoDB" id="3193022at2"/>
<dbReference type="Gene3D" id="1.10.357.10">
    <property type="entry name" value="Tetracycline Repressor, domain 2"/>
    <property type="match status" value="1"/>
</dbReference>
<dbReference type="PRINTS" id="PR00455">
    <property type="entry name" value="HTHTETR"/>
</dbReference>
<dbReference type="EMBL" id="JYJG01000152">
    <property type="protein sequence ID" value="KJK46866.1"/>
    <property type="molecule type" value="Genomic_DNA"/>
</dbReference>
<evidence type="ECO:0000259" key="5">
    <source>
        <dbReference type="PROSITE" id="PS50977"/>
    </source>
</evidence>
<gene>
    <name evidence="6" type="ORF">UK23_22175</name>
</gene>
<dbReference type="Proteomes" id="UP000033393">
    <property type="component" value="Unassembled WGS sequence"/>
</dbReference>
<name>A0A0F0GWB4_LENAE</name>